<accession>A0A417Z3G1</accession>
<dbReference type="InterPro" id="IPR013783">
    <property type="entry name" value="Ig-like_fold"/>
</dbReference>
<protein>
    <recommendedName>
        <fullName evidence="4">WxL domain-containing protein</fullName>
    </recommendedName>
</protein>
<feature type="region of interest" description="Disordered" evidence="1">
    <location>
        <begin position="427"/>
        <end position="450"/>
    </location>
</feature>
<dbReference type="AlphaFoldDB" id="A0A417Z3G1"/>
<evidence type="ECO:0000256" key="1">
    <source>
        <dbReference type="SAM" id="MobiDB-lite"/>
    </source>
</evidence>
<reference evidence="2 3" key="1">
    <citation type="submission" date="2018-07" db="EMBL/GenBank/DDBJ databases">
        <title>Genome sequences of six Lactobacillus spp. isolated from bumble bee guts.</title>
        <authorList>
            <person name="Motta E.V.S."/>
            <person name="Moran N.A."/>
        </authorList>
    </citation>
    <scope>NUCLEOTIDE SEQUENCE [LARGE SCALE GENOMIC DNA]</scope>
    <source>
        <strain evidence="2 3">LV-8.1</strain>
    </source>
</reference>
<dbReference type="Gene3D" id="2.60.40.10">
    <property type="entry name" value="Immunoglobulins"/>
    <property type="match status" value="1"/>
</dbReference>
<gene>
    <name evidence="2" type="ORF">DS832_08305</name>
</gene>
<dbReference type="EMBL" id="QOCS01000022">
    <property type="protein sequence ID" value="RHW45106.1"/>
    <property type="molecule type" value="Genomic_DNA"/>
</dbReference>
<dbReference type="RefSeq" id="WP_118911156.1">
    <property type="nucleotide sequence ID" value="NZ_QOCS01000022.1"/>
</dbReference>
<organism evidence="2 3">
    <name type="scientific">Bombilactobacillus bombi</name>
    <dbReference type="NCBI Taxonomy" id="1303590"/>
    <lineage>
        <taxon>Bacteria</taxon>
        <taxon>Bacillati</taxon>
        <taxon>Bacillota</taxon>
        <taxon>Bacilli</taxon>
        <taxon>Lactobacillales</taxon>
        <taxon>Lactobacillaceae</taxon>
        <taxon>Bombilactobacillus</taxon>
    </lineage>
</organism>
<proteinExistence type="predicted"/>
<comment type="caution">
    <text evidence="2">The sequence shown here is derived from an EMBL/GenBank/DDBJ whole genome shotgun (WGS) entry which is preliminary data.</text>
</comment>
<evidence type="ECO:0000313" key="3">
    <source>
        <dbReference type="Proteomes" id="UP000284822"/>
    </source>
</evidence>
<evidence type="ECO:0000313" key="2">
    <source>
        <dbReference type="EMBL" id="RHW45106.1"/>
    </source>
</evidence>
<name>A0A417Z3G1_9LACO</name>
<sequence length="669" mass="72087">MLLIPRGAGIAEAGDGSTFTLDGEGTELKATRGDVGSISVNNSPIRFALTGGMTFNITNKAQVNAYQNNPGTNTFGIRMFGSDNAINVESGAEFNVYNNSVPGVAKKGSFTDLPGGQGIFYGGGTAKSVSEFNLKGKDSQVLIDAKNGPAIQSNVTGLKVDVEDGTSFVARGRMDGDAIFYSKQDLVFKMGVPRYFDFMIYSNTPKAKSIDNLFTADATSIFTHGPVPLSVWDNNSDVLASPTKSWKYVGATYSGKGPFSVATPSTTGPSTDDFVDFMNSNAGLTKVRRMTANTSPAKVTSPDLPPTNADKYIWIKALIPAENNVTREAYDGEVFADVKVTMPDGTIKTFNGTSIQHADYYEYADNTIMNGAIKITGNNGDFIPTGTKIEVTRLWRSDPDPNDQGAIISEPQDILYPVTTVIDKTPPAPAKLVNDGDDLPPSTKSVSGYDGEPGATVSWQLIHNNQVTNGPTTTTVQADGTWKLDGISGLDVGDQLRFIMTDAAGNSNPNTETVYHDATFAPATTLSIEGHLKMRVPLSIDFGNKVNVDRNNIPMQKYTGELSVTDTRHDLAWQITLSAQWGDLGTSDLPLYYGNDQGQSIPISNQPALIYAKAQPQVDENPFVISQDWTTSTRSTTDVPKGPYLKNDRDYRLGHHQGTLEWTLTNSLT</sequence>
<evidence type="ECO:0008006" key="4">
    <source>
        <dbReference type="Google" id="ProtNLM"/>
    </source>
</evidence>
<dbReference type="Proteomes" id="UP000284822">
    <property type="component" value="Unassembled WGS sequence"/>
</dbReference>